<feature type="compositionally biased region" description="Basic and acidic residues" evidence="1">
    <location>
        <begin position="31"/>
        <end position="47"/>
    </location>
</feature>
<organism evidence="3 4">
    <name type="scientific">Irregularibacter muris</name>
    <dbReference type="NCBI Taxonomy" id="1796619"/>
    <lineage>
        <taxon>Bacteria</taxon>
        <taxon>Bacillati</taxon>
        <taxon>Bacillota</taxon>
        <taxon>Clostridia</taxon>
        <taxon>Eubacteriales</taxon>
        <taxon>Eubacteriaceae</taxon>
        <taxon>Irregularibacter</taxon>
    </lineage>
</organism>
<dbReference type="PROSITE" id="PS51257">
    <property type="entry name" value="PROKAR_LIPOPROTEIN"/>
    <property type="match status" value="1"/>
</dbReference>
<evidence type="ECO:0000256" key="1">
    <source>
        <dbReference type="SAM" id="MobiDB-lite"/>
    </source>
</evidence>
<feature type="region of interest" description="Disordered" evidence="1">
    <location>
        <begin position="31"/>
        <end position="54"/>
    </location>
</feature>
<accession>A0AAE3HF89</accession>
<sequence length="332" mass="36878">MNKKHKALTIFMLILFLFTLLSGCARQERRIGENRETPQKQQKETPVKKPPIPEQLRNDRNLVVYVVDEGAKKEIDIEEYVAEVLGGEMKNDWPEEALKAQAILARTFVMEFLVTKTSKYEGADVSTDIEEAQAWNRAAVNERIKKAVQETTGMVLSHGGQYVKAWFHAHAGGKTATAKEGLSYKEAEPPYIQVVDSPDSPEAPKEDAQWTAEFSKQEIIQAAKKMGNDINGLNDIKVNQRGPSGRALNLAIDGITVSAPELRIALGSTKLKSTFLTDIKRVGDKVVFSGKGYGHGVGMSQWGAYAMAKNGKNATEIIQHYFKDVSLVKLWD</sequence>
<dbReference type="InterPro" id="IPR013693">
    <property type="entry name" value="SpoIID/LytB_N"/>
</dbReference>
<evidence type="ECO:0000259" key="2">
    <source>
        <dbReference type="Pfam" id="PF08486"/>
    </source>
</evidence>
<dbReference type="Proteomes" id="UP001205748">
    <property type="component" value="Unassembled WGS sequence"/>
</dbReference>
<dbReference type="AlphaFoldDB" id="A0AAE3HF89"/>
<gene>
    <name evidence="3" type="ORF">NSA47_08560</name>
</gene>
<dbReference type="InterPro" id="IPR013486">
    <property type="entry name" value="SpoIID/LytB"/>
</dbReference>
<evidence type="ECO:0000313" key="4">
    <source>
        <dbReference type="Proteomes" id="UP001205748"/>
    </source>
</evidence>
<dbReference type="Pfam" id="PF08486">
    <property type="entry name" value="SpoIID"/>
    <property type="match status" value="1"/>
</dbReference>
<proteinExistence type="predicted"/>
<comment type="caution">
    <text evidence="3">The sequence shown here is derived from an EMBL/GenBank/DDBJ whole genome shotgun (WGS) entry which is preliminary data.</text>
</comment>
<name>A0AAE3HF89_9FIRM</name>
<dbReference type="GO" id="GO:0030435">
    <property type="term" value="P:sporulation resulting in formation of a cellular spore"/>
    <property type="evidence" value="ECO:0007669"/>
    <property type="project" value="InterPro"/>
</dbReference>
<keyword evidence="4" id="KW-1185">Reference proteome</keyword>
<dbReference type="NCBIfam" id="TIGR02669">
    <property type="entry name" value="SpoIID_LytB"/>
    <property type="match status" value="1"/>
</dbReference>
<dbReference type="RefSeq" id="WP_257530957.1">
    <property type="nucleotide sequence ID" value="NZ_JANKAS010000006.1"/>
</dbReference>
<dbReference type="EMBL" id="JANKAS010000006">
    <property type="protein sequence ID" value="MCR1899036.1"/>
    <property type="molecule type" value="Genomic_DNA"/>
</dbReference>
<protein>
    <submittedName>
        <fullName evidence="3">SpoIID/LytB domain-containing protein</fullName>
    </submittedName>
</protein>
<evidence type="ECO:0000313" key="3">
    <source>
        <dbReference type="EMBL" id="MCR1899036.1"/>
    </source>
</evidence>
<feature type="domain" description="Sporulation stage II protein D amidase enhancer LytB N-terminal" evidence="2">
    <location>
        <begin position="72"/>
        <end position="158"/>
    </location>
</feature>
<reference evidence="3" key="1">
    <citation type="submission" date="2022-07" db="EMBL/GenBank/DDBJ databases">
        <title>Enhanced cultured diversity of the mouse gut microbiota enables custom-made synthetic communities.</title>
        <authorList>
            <person name="Afrizal A."/>
        </authorList>
    </citation>
    <scope>NUCLEOTIDE SEQUENCE</scope>
    <source>
        <strain evidence="3">DSM 28593</strain>
    </source>
</reference>